<gene>
    <name evidence="3" type="ORF">ADFLV_0385</name>
</gene>
<sequence length="393" mass="46127">MNPKKTKSKSKRTNKISQKRLVKIFIFIFLFTSLASISSYFLMSNKKDNTLEKTDNILETKNETKKNKTFDELKLFETKKPEQYFDEVIPKDDSYDKFEEYTQALEKDFLEKTLEDEQQINEKIVKRIEELKEDKRKEKQKEEKIKETKKENEKQTSKVDDKAIITKKDTYIFNKSDKPKLVIIIDDVSTNTQKEKIQNIGYPITMAFLPPTPSHKESAKIAQNLKFYMIHFPMQASSAFKGEEINTLKITDSYEVIENRVKQLRAWYPNAIYTNNHTGSVFTENEEAMDKLFRALKKYNFIFVDSRTSAKSVAKKYAKKYEMAYIVRNTFIDNDRNFTAIQNQLKKAIEIAKKQGYAIAIGHPHDITLKVLKDSKHLLKDVEPILVNKLPYL</sequence>
<evidence type="ECO:0000256" key="2">
    <source>
        <dbReference type="SAM" id="Phobius"/>
    </source>
</evidence>
<keyword evidence="2" id="KW-0472">Membrane</keyword>
<dbReference type="PANTHER" id="PTHR30105:SF2">
    <property type="entry name" value="DIVERGENT POLYSACCHARIDE DEACETYLASE SUPERFAMILY"/>
    <property type="match status" value="1"/>
</dbReference>
<dbReference type="KEGG" id="adz:ADFLV_0385"/>
<keyword evidence="2" id="KW-1133">Transmembrane helix</keyword>
<feature type="region of interest" description="Disordered" evidence="1">
    <location>
        <begin position="135"/>
        <end position="158"/>
    </location>
</feature>
<accession>A0AAE7E552</accession>
<proteinExistence type="predicted"/>
<feature type="transmembrane region" description="Helical" evidence="2">
    <location>
        <begin position="21"/>
        <end position="43"/>
    </location>
</feature>
<keyword evidence="2" id="KW-0812">Transmembrane</keyword>
<dbReference type="AlphaFoldDB" id="A0AAE7E552"/>
<keyword evidence="4" id="KW-1185">Reference proteome</keyword>
<dbReference type="InterPro" id="IPR011330">
    <property type="entry name" value="Glyco_hydro/deAcase_b/a-brl"/>
</dbReference>
<evidence type="ECO:0000256" key="1">
    <source>
        <dbReference type="SAM" id="MobiDB-lite"/>
    </source>
</evidence>
<dbReference type="CDD" id="cd10936">
    <property type="entry name" value="CE4_DAC2"/>
    <property type="match status" value="1"/>
</dbReference>
<protein>
    <submittedName>
        <fullName evidence="3">Divergent polysaccharide deacetylase</fullName>
    </submittedName>
</protein>
<reference evidence="3 4" key="1">
    <citation type="submission" date="2020-05" db="EMBL/GenBank/DDBJ databases">
        <title>Complete genome sequencing of Campylobacter and Arcobacter type strains.</title>
        <authorList>
            <person name="Miller W.G."/>
            <person name="Yee E."/>
        </authorList>
    </citation>
    <scope>NUCLEOTIDE SEQUENCE [LARGE SCALE GENOMIC DNA]</scope>
    <source>
        <strain evidence="3 4">LMG 25694</strain>
    </source>
</reference>
<dbReference type="Pfam" id="PF04748">
    <property type="entry name" value="Polysacc_deac_2"/>
    <property type="match status" value="1"/>
</dbReference>
<dbReference type="Proteomes" id="UP000503313">
    <property type="component" value="Chromosome"/>
</dbReference>
<name>A0AAE7E552_9BACT</name>
<dbReference type="SUPFAM" id="SSF88713">
    <property type="entry name" value="Glycoside hydrolase/deacetylase"/>
    <property type="match status" value="1"/>
</dbReference>
<evidence type="ECO:0000313" key="3">
    <source>
        <dbReference type="EMBL" id="QKF76445.1"/>
    </source>
</evidence>
<dbReference type="Gene3D" id="3.20.20.370">
    <property type="entry name" value="Glycoside hydrolase/deacetylase"/>
    <property type="match status" value="1"/>
</dbReference>
<dbReference type="PANTHER" id="PTHR30105">
    <property type="entry name" value="UNCHARACTERIZED YIBQ-RELATED"/>
    <property type="match status" value="1"/>
</dbReference>
<organism evidence="3 4">
    <name type="scientific">Arcobacter defluvii</name>
    <dbReference type="NCBI Taxonomy" id="873191"/>
    <lineage>
        <taxon>Bacteria</taxon>
        <taxon>Pseudomonadati</taxon>
        <taxon>Campylobacterota</taxon>
        <taxon>Epsilonproteobacteria</taxon>
        <taxon>Campylobacterales</taxon>
        <taxon>Arcobacteraceae</taxon>
        <taxon>Arcobacter</taxon>
    </lineage>
</organism>
<dbReference type="InterPro" id="IPR006837">
    <property type="entry name" value="Divergent_DAC"/>
</dbReference>
<evidence type="ECO:0000313" key="4">
    <source>
        <dbReference type="Proteomes" id="UP000503313"/>
    </source>
</evidence>
<dbReference type="GO" id="GO:0005975">
    <property type="term" value="P:carbohydrate metabolic process"/>
    <property type="evidence" value="ECO:0007669"/>
    <property type="project" value="InterPro"/>
</dbReference>
<dbReference type="EMBL" id="CP053835">
    <property type="protein sequence ID" value="QKF76445.1"/>
    <property type="molecule type" value="Genomic_DNA"/>
</dbReference>